<reference evidence="2 3" key="1">
    <citation type="submission" date="2018-08" db="EMBL/GenBank/DDBJ databases">
        <title>Draft genome of the lignicolous fungus Coniochaeta pulveracea.</title>
        <authorList>
            <person name="Borstlap C.J."/>
            <person name="De Witt R.N."/>
            <person name="Botha A."/>
            <person name="Volschenk H."/>
        </authorList>
    </citation>
    <scope>NUCLEOTIDE SEQUENCE [LARGE SCALE GENOMIC DNA]</scope>
    <source>
        <strain evidence="2 3">CAB683</strain>
    </source>
</reference>
<comment type="caution">
    <text evidence="2">The sequence shown here is derived from an EMBL/GenBank/DDBJ whole genome shotgun (WGS) entry which is preliminary data.</text>
</comment>
<evidence type="ECO:0008006" key="4">
    <source>
        <dbReference type="Google" id="ProtNLM"/>
    </source>
</evidence>
<keyword evidence="1" id="KW-1133">Transmembrane helix</keyword>
<organism evidence="2 3">
    <name type="scientific">Coniochaeta pulveracea</name>
    <dbReference type="NCBI Taxonomy" id="177199"/>
    <lineage>
        <taxon>Eukaryota</taxon>
        <taxon>Fungi</taxon>
        <taxon>Dikarya</taxon>
        <taxon>Ascomycota</taxon>
        <taxon>Pezizomycotina</taxon>
        <taxon>Sordariomycetes</taxon>
        <taxon>Sordariomycetidae</taxon>
        <taxon>Coniochaetales</taxon>
        <taxon>Coniochaetaceae</taxon>
        <taxon>Coniochaeta</taxon>
    </lineage>
</organism>
<dbReference type="Proteomes" id="UP000275385">
    <property type="component" value="Unassembled WGS sequence"/>
</dbReference>
<dbReference type="Gene3D" id="1.20.120.1630">
    <property type="match status" value="1"/>
</dbReference>
<dbReference type="InterPro" id="IPR010721">
    <property type="entry name" value="UstE-like"/>
</dbReference>
<keyword evidence="3" id="KW-1185">Reference proteome</keyword>
<feature type="transmembrane region" description="Helical" evidence="1">
    <location>
        <begin position="130"/>
        <end position="149"/>
    </location>
</feature>
<dbReference type="STRING" id="177199.A0A420YM05"/>
<protein>
    <recommendedName>
        <fullName evidence="4">Steroid 5-alpha reductase C-terminal domain-containing protein</fullName>
    </recommendedName>
</protein>
<proteinExistence type="predicted"/>
<feature type="transmembrane region" description="Helical" evidence="1">
    <location>
        <begin position="222"/>
        <end position="243"/>
    </location>
</feature>
<dbReference type="GO" id="GO:0016020">
    <property type="term" value="C:membrane"/>
    <property type="evidence" value="ECO:0007669"/>
    <property type="project" value="TreeGrafter"/>
</dbReference>
<keyword evidence="1" id="KW-0472">Membrane</keyword>
<accession>A0A420YM05</accession>
<gene>
    <name evidence="2" type="ORF">DL546_008906</name>
</gene>
<dbReference type="Pfam" id="PF06966">
    <property type="entry name" value="DUF1295"/>
    <property type="match status" value="1"/>
</dbReference>
<dbReference type="PANTHER" id="PTHR32251:SF15">
    <property type="entry name" value="3-OXO-5-ALPHA-STEROID 4-DEHYDROGENASE (DUF1295)"/>
    <property type="match status" value="1"/>
</dbReference>
<dbReference type="EMBL" id="QVQW01000003">
    <property type="protein sequence ID" value="RKU48910.1"/>
    <property type="molecule type" value="Genomic_DNA"/>
</dbReference>
<feature type="transmembrane region" description="Helical" evidence="1">
    <location>
        <begin position="92"/>
        <end position="110"/>
    </location>
</feature>
<name>A0A420YM05_9PEZI</name>
<sequence length="281" mass="30703">MSSSPSASSGAGSSKPKGKFHNDLISRGVYGSNPVGTATFIGLRSLDPFLQYQILAHGWGSALIARLAAGLSTIPLGSWNQTLTTLPLPRQILLAMATGSVVKQVYWLVFLSRENFPASAAVPVSIYNTLVNSLNSLLLVTTVTSAANLGPSIWIPGAKEAVSLPIVVGSVMYIVGILTETVSEIQRKKFKDDPKNKGKICTTGLWSWARHVNYAGYTLWRAGYSLAAGGWVAAGLMAAWHAYTFYFRSIPILDDYMMSKYDDQWKKYKADVPYQLFPYIY</sequence>
<dbReference type="AlphaFoldDB" id="A0A420YM05"/>
<evidence type="ECO:0000313" key="3">
    <source>
        <dbReference type="Proteomes" id="UP000275385"/>
    </source>
</evidence>
<dbReference type="PANTHER" id="PTHR32251">
    <property type="entry name" value="3-OXO-5-ALPHA-STEROID 4-DEHYDROGENASE"/>
    <property type="match status" value="1"/>
</dbReference>
<dbReference type="OrthoDB" id="67965at2759"/>
<feature type="transmembrane region" description="Helical" evidence="1">
    <location>
        <begin position="161"/>
        <end position="179"/>
    </location>
</feature>
<evidence type="ECO:0000313" key="2">
    <source>
        <dbReference type="EMBL" id="RKU48910.1"/>
    </source>
</evidence>
<evidence type="ECO:0000256" key="1">
    <source>
        <dbReference type="SAM" id="Phobius"/>
    </source>
</evidence>
<keyword evidence="1" id="KW-0812">Transmembrane</keyword>